<protein>
    <recommendedName>
        <fullName evidence="4">Polymorphic outer membrane protein repeat-containing protein</fullName>
    </recommendedName>
</protein>
<accession>A0A1G6U359</accession>
<evidence type="ECO:0008006" key="4">
    <source>
        <dbReference type="Google" id="ProtNLM"/>
    </source>
</evidence>
<dbReference type="AlphaFoldDB" id="A0A1G6U359"/>
<keyword evidence="3" id="KW-1185">Reference proteome</keyword>
<keyword evidence="1" id="KW-0732">Signal</keyword>
<name>A0A1G6U359_9GAMM</name>
<dbReference type="InterPro" id="IPR059226">
    <property type="entry name" value="Choice_anch_Q_dom"/>
</dbReference>
<dbReference type="NCBIfam" id="NF041518">
    <property type="entry name" value="choice_anch_Q"/>
    <property type="match status" value="1"/>
</dbReference>
<sequence length="512" mass="52358">MTRPSLPMAFACALALSPVLPASAATFTVTSTADSGPGSLRAAIEAANATSGNIHSVVIELPPDSTIVLQSELPAIEKPGFSISASGSPRLQITDQSQSSPFTDNAVPLLRVAPSNTLLTLVDLSLSSGERVGGGGCLLAEPAAQNATLVLTRVNVVGCVGSRNTLFNSAYGAGVLVFNRSVNITGGAFEFNSFQNQPAGDFRVGGASLAVLADSAKQVVIEGTYFGESFANGGNVSNGLAAAGGAIYIEGGARLSINRSRFSENRAFALGANPSSGGAIHTDGNLLLENTLFFEGGSARGLVSATAADRTRTLNIRNTTFFRGDADGAGNSVIYSDYADVLVRNTTFAGTTMGSASAGEIRVEARAGQTGPSLLRLSHTLFDAGTNPGAACSVGPGVSVERSFNLSSRPLPGCGITTTSTPLRLADFPDIPANGQGGFLALGLDSPAVDAGNPVTPFVADWTTCMSSDARGVARPQNGSGNPLLSVCDIGAYEQEPMRIFRDGFEPVVPIR</sequence>
<dbReference type="EMBL" id="FNAG01000002">
    <property type="protein sequence ID" value="SDD35644.1"/>
    <property type="molecule type" value="Genomic_DNA"/>
</dbReference>
<gene>
    <name evidence="2" type="ORF">SAMN04488509_102135</name>
</gene>
<evidence type="ECO:0000256" key="1">
    <source>
        <dbReference type="SAM" id="SignalP"/>
    </source>
</evidence>
<dbReference type="InterPro" id="IPR011050">
    <property type="entry name" value="Pectin_lyase_fold/virulence"/>
</dbReference>
<evidence type="ECO:0000313" key="2">
    <source>
        <dbReference type="EMBL" id="SDD35644.1"/>
    </source>
</evidence>
<dbReference type="OrthoDB" id="5956938at2"/>
<dbReference type="SUPFAM" id="SSF51126">
    <property type="entry name" value="Pectin lyase-like"/>
    <property type="match status" value="1"/>
</dbReference>
<feature type="signal peptide" evidence="1">
    <location>
        <begin position="1"/>
        <end position="24"/>
    </location>
</feature>
<feature type="chain" id="PRO_5011466245" description="Polymorphic outer membrane protein repeat-containing protein" evidence="1">
    <location>
        <begin position="25"/>
        <end position="512"/>
    </location>
</feature>
<organism evidence="2 3">
    <name type="scientific">Aquimonas voraii</name>
    <dbReference type="NCBI Taxonomy" id="265719"/>
    <lineage>
        <taxon>Bacteria</taxon>
        <taxon>Pseudomonadati</taxon>
        <taxon>Pseudomonadota</taxon>
        <taxon>Gammaproteobacteria</taxon>
        <taxon>Lysobacterales</taxon>
        <taxon>Lysobacteraceae</taxon>
        <taxon>Aquimonas</taxon>
    </lineage>
</organism>
<dbReference type="RefSeq" id="WP_143006549.1">
    <property type="nucleotide sequence ID" value="NZ_FNAG01000002.1"/>
</dbReference>
<dbReference type="Proteomes" id="UP000199603">
    <property type="component" value="Unassembled WGS sequence"/>
</dbReference>
<proteinExistence type="predicted"/>
<reference evidence="2 3" key="1">
    <citation type="submission" date="2016-10" db="EMBL/GenBank/DDBJ databases">
        <authorList>
            <person name="de Groot N.N."/>
        </authorList>
    </citation>
    <scope>NUCLEOTIDE SEQUENCE [LARGE SCALE GENOMIC DNA]</scope>
    <source>
        <strain evidence="2 3">DSM 16957</strain>
    </source>
</reference>
<evidence type="ECO:0000313" key="3">
    <source>
        <dbReference type="Proteomes" id="UP000199603"/>
    </source>
</evidence>
<dbReference type="STRING" id="265719.SAMN04488509_102135"/>